<dbReference type="Proteomes" id="UP001165069">
    <property type="component" value="Unassembled WGS sequence"/>
</dbReference>
<dbReference type="EMBL" id="BSDE01000001">
    <property type="protein sequence ID" value="GLH72434.1"/>
    <property type="molecule type" value="Genomic_DNA"/>
</dbReference>
<dbReference type="RefSeq" id="WP_285571012.1">
    <property type="nucleotide sequence ID" value="NZ_BSDE01000001.1"/>
</dbReference>
<evidence type="ECO:0000313" key="1">
    <source>
        <dbReference type="EMBL" id="GLH72434.1"/>
    </source>
</evidence>
<evidence type="ECO:0000313" key="2">
    <source>
        <dbReference type="Proteomes" id="UP001165069"/>
    </source>
</evidence>
<sequence length="157" mass="16813">MLVEMLNVEPWIPPASPDLAILAMAAADEAGIDSLRAWPEVRKGGIGFGTLPPFLCWRGLKDGACHLVLLQAREVGALVPGARMAPLPGDWFEGLDLEALARPLARHPDFPGGASVHVVHLPGGESFRVRTFGCAAPDLVAEVLKRTSHIQVWNLAD</sequence>
<name>A0ABQ5QEG5_9BACT</name>
<organism evidence="1 2">
    <name type="scientific">Geothrix limicola</name>
    <dbReference type="NCBI Taxonomy" id="2927978"/>
    <lineage>
        <taxon>Bacteria</taxon>
        <taxon>Pseudomonadati</taxon>
        <taxon>Acidobacteriota</taxon>
        <taxon>Holophagae</taxon>
        <taxon>Holophagales</taxon>
        <taxon>Holophagaceae</taxon>
        <taxon>Geothrix</taxon>
    </lineage>
</organism>
<reference evidence="1 2" key="1">
    <citation type="journal article" date="2023" name="Antonie Van Leeuwenhoek">
        <title>Mesoterricola silvestris gen. nov., sp. nov., Mesoterricola sediminis sp. nov., Geothrix oryzae sp. nov., Geothrix edaphica sp. nov., Geothrix rubra sp. nov., and Geothrix limicola sp. nov., six novel members of Acidobacteriota isolated from soils.</title>
        <authorList>
            <person name="Itoh H."/>
            <person name="Sugisawa Y."/>
            <person name="Mise K."/>
            <person name="Xu Z."/>
            <person name="Kuniyasu M."/>
            <person name="Ushijima N."/>
            <person name="Kawano K."/>
            <person name="Kobayashi E."/>
            <person name="Shiratori Y."/>
            <person name="Masuda Y."/>
            <person name="Senoo K."/>
        </authorList>
    </citation>
    <scope>NUCLEOTIDE SEQUENCE [LARGE SCALE GENOMIC DNA]</scope>
    <source>
        <strain evidence="1 2">Red804</strain>
    </source>
</reference>
<accession>A0ABQ5QEG5</accession>
<comment type="caution">
    <text evidence="1">The sequence shown here is derived from an EMBL/GenBank/DDBJ whole genome shotgun (WGS) entry which is preliminary data.</text>
</comment>
<protein>
    <submittedName>
        <fullName evidence="1">Uncharacterized protein</fullName>
    </submittedName>
</protein>
<gene>
    <name evidence="1" type="ORF">GETHLI_09360</name>
</gene>
<keyword evidence="2" id="KW-1185">Reference proteome</keyword>
<proteinExistence type="predicted"/>